<accession>A0A382GNN1</accession>
<dbReference type="SUPFAM" id="SSF81301">
    <property type="entry name" value="Nucleotidyltransferase"/>
    <property type="match status" value="1"/>
</dbReference>
<dbReference type="PROSITE" id="PS51831">
    <property type="entry name" value="HD"/>
    <property type="match status" value="1"/>
</dbReference>
<dbReference type="InterPro" id="IPR004811">
    <property type="entry name" value="RelA/Spo_fam"/>
</dbReference>
<sequence>AHKSQLRHSGDPCISHPLAVAGILLELKLDTATIVTGLLHDTLEDTLTTEDELKHEFGDEVVKLVNGVTKLSKIETYTENKFQAENFRKLILAMSKDIRVLLVKLADRLHNMRTIQFVPQEDRRKKIASETIEIYSPLAGRLGMHEFKDELEDLSFQILNPSAYSSISNRIEYLKKDTSNLTENIRKKIFELLEKNSIKCQILGREKKIYSVWNKMQNKQIAFRQLSDIFAYRIIAESINDCYSILGLIHNRWSAVPGSFKDYISTPKINNYQSIHTTIVGPERQRVELQIRTQEMDSIADRGIAAHWSYKENYNIVDNSSSDPVNVTWLRDLVEILDSGGSSEELLEATKLEMFEDQVFCFTPKGDLIHLPSNSNSIDFAYALHSEIGNRCVGCKINGKPRPLYTKIQNGDEIEILTSKSQAPSETWENIVTTAKAQSSIKKYFKKQEKDEFANLGKKILEKVLDKDQDLTTDLLDSFAKKLNRKSSEE</sequence>
<dbReference type="InterPro" id="IPR012675">
    <property type="entry name" value="Beta-grasp_dom_sf"/>
</dbReference>
<evidence type="ECO:0000259" key="2">
    <source>
        <dbReference type="PROSITE" id="PS51831"/>
    </source>
</evidence>
<dbReference type="GO" id="GO:0008728">
    <property type="term" value="F:GTP diphosphokinase activity"/>
    <property type="evidence" value="ECO:0007669"/>
    <property type="project" value="TreeGrafter"/>
</dbReference>
<dbReference type="FunFam" id="1.10.3210.10:FF:000001">
    <property type="entry name" value="GTP pyrophosphokinase RelA"/>
    <property type="match status" value="1"/>
</dbReference>
<reference evidence="4" key="1">
    <citation type="submission" date="2018-05" db="EMBL/GenBank/DDBJ databases">
        <authorList>
            <person name="Lanie J.A."/>
            <person name="Ng W.-L."/>
            <person name="Kazmierczak K.M."/>
            <person name="Andrzejewski T.M."/>
            <person name="Davidsen T.M."/>
            <person name="Wayne K.J."/>
            <person name="Tettelin H."/>
            <person name="Glass J.I."/>
            <person name="Rusch D."/>
            <person name="Podicherti R."/>
            <person name="Tsui H.-C.T."/>
            <person name="Winkler M.E."/>
        </authorList>
    </citation>
    <scope>NUCLEOTIDE SEQUENCE</scope>
</reference>
<dbReference type="InterPro" id="IPR043519">
    <property type="entry name" value="NT_sf"/>
</dbReference>
<comment type="similarity">
    <text evidence="1">Belongs to the RelA/SpoT family.</text>
</comment>
<dbReference type="AlphaFoldDB" id="A0A382GNN1"/>
<dbReference type="InterPro" id="IPR012676">
    <property type="entry name" value="TGS-like"/>
</dbReference>
<dbReference type="InterPro" id="IPR006674">
    <property type="entry name" value="HD_domain"/>
</dbReference>
<dbReference type="SUPFAM" id="SSF81271">
    <property type="entry name" value="TGS-like"/>
    <property type="match status" value="1"/>
</dbReference>
<evidence type="ECO:0008006" key="5">
    <source>
        <dbReference type="Google" id="ProtNLM"/>
    </source>
</evidence>
<dbReference type="InterPro" id="IPR003607">
    <property type="entry name" value="HD/PDEase_dom"/>
</dbReference>
<dbReference type="Gene3D" id="1.10.3210.10">
    <property type="entry name" value="Hypothetical protein af1432"/>
    <property type="match status" value="1"/>
</dbReference>
<dbReference type="CDD" id="cd01668">
    <property type="entry name" value="TGS_RSH"/>
    <property type="match status" value="1"/>
</dbReference>
<feature type="domain" description="HD" evidence="2">
    <location>
        <begin position="13"/>
        <end position="112"/>
    </location>
</feature>
<evidence type="ECO:0000256" key="1">
    <source>
        <dbReference type="ARBA" id="ARBA00007476"/>
    </source>
</evidence>
<dbReference type="PROSITE" id="PS51880">
    <property type="entry name" value="TGS"/>
    <property type="match status" value="1"/>
</dbReference>
<name>A0A382GNN1_9ZZZZ</name>
<feature type="non-terminal residue" evidence="4">
    <location>
        <position position="490"/>
    </location>
</feature>
<dbReference type="PANTHER" id="PTHR21262">
    <property type="entry name" value="GUANOSINE-3',5'-BIS DIPHOSPHATE 3'-PYROPHOSPHOHYDROLASE"/>
    <property type="match status" value="1"/>
</dbReference>
<dbReference type="InterPro" id="IPR045600">
    <property type="entry name" value="RelA/SpoT_AH_RIS"/>
</dbReference>
<dbReference type="GO" id="GO:0042594">
    <property type="term" value="P:response to starvation"/>
    <property type="evidence" value="ECO:0007669"/>
    <property type="project" value="TreeGrafter"/>
</dbReference>
<dbReference type="InterPro" id="IPR004095">
    <property type="entry name" value="TGS"/>
</dbReference>
<evidence type="ECO:0000259" key="3">
    <source>
        <dbReference type="PROSITE" id="PS51880"/>
    </source>
</evidence>
<dbReference type="Gene3D" id="3.30.460.10">
    <property type="entry name" value="Beta Polymerase, domain 2"/>
    <property type="match status" value="1"/>
</dbReference>
<dbReference type="PANTHER" id="PTHR21262:SF36">
    <property type="entry name" value="BIFUNCTIONAL (P)PPGPP SYNTHASE_HYDROLASE SPOT"/>
    <property type="match status" value="1"/>
</dbReference>
<dbReference type="Gene3D" id="3.10.20.30">
    <property type="match status" value="1"/>
</dbReference>
<protein>
    <recommendedName>
        <fullName evidence="5">TGS domain-containing protein</fullName>
    </recommendedName>
</protein>
<dbReference type="CDD" id="cd00077">
    <property type="entry name" value="HDc"/>
    <property type="match status" value="1"/>
</dbReference>
<dbReference type="Pfam" id="PF02824">
    <property type="entry name" value="TGS"/>
    <property type="match status" value="1"/>
</dbReference>
<evidence type="ECO:0000313" key="4">
    <source>
        <dbReference type="EMBL" id="SVB76247.1"/>
    </source>
</evidence>
<dbReference type="FunFam" id="3.30.460.10:FF:000001">
    <property type="entry name" value="GTP pyrophosphokinase RelA"/>
    <property type="match status" value="1"/>
</dbReference>
<dbReference type="GO" id="GO:0008893">
    <property type="term" value="F:guanosine-3',5'-bis(diphosphate) 3'-diphosphatase activity"/>
    <property type="evidence" value="ECO:0007669"/>
    <property type="project" value="TreeGrafter"/>
</dbReference>
<dbReference type="CDD" id="cd05399">
    <property type="entry name" value="NT_Rel-Spo_like"/>
    <property type="match status" value="1"/>
</dbReference>
<feature type="domain" description="TGS" evidence="3">
    <location>
        <begin position="353"/>
        <end position="418"/>
    </location>
</feature>
<dbReference type="NCBIfam" id="TIGR00691">
    <property type="entry name" value="spoT_relA"/>
    <property type="match status" value="1"/>
</dbReference>
<proteinExistence type="inferred from homology"/>
<dbReference type="SMART" id="SM00954">
    <property type="entry name" value="RelA_SpoT"/>
    <property type="match status" value="1"/>
</dbReference>
<dbReference type="GO" id="GO:0005886">
    <property type="term" value="C:plasma membrane"/>
    <property type="evidence" value="ECO:0007669"/>
    <property type="project" value="TreeGrafter"/>
</dbReference>
<organism evidence="4">
    <name type="scientific">marine metagenome</name>
    <dbReference type="NCBI Taxonomy" id="408172"/>
    <lineage>
        <taxon>unclassified sequences</taxon>
        <taxon>metagenomes</taxon>
        <taxon>ecological metagenomes</taxon>
    </lineage>
</organism>
<dbReference type="SUPFAM" id="SSF109604">
    <property type="entry name" value="HD-domain/PDEase-like"/>
    <property type="match status" value="1"/>
</dbReference>
<gene>
    <name evidence="4" type="ORF">METZ01_LOCUS229101</name>
</gene>
<dbReference type="InterPro" id="IPR033655">
    <property type="entry name" value="TGS_RelA/SpoT"/>
</dbReference>
<dbReference type="FunFam" id="3.10.20.30:FF:000002">
    <property type="entry name" value="GTP pyrophosphokinase (RelA/SpoT)"/>
    <property type="match status" value="1"/>
</dbReference>
<dbReference type="Pfam" id="PF19296">
    <property type="entry name" value="RelA_AH_RIS"/>
    <property type="match status" value="1"/>
</dbReference>
<dbReference type="Pfam" id="PF04607">
    <property type="entry name" value="RelA_SpoT"/>
    <property type="match status" value="1"/>
</dbReference>
<dbReference type="SMART" id="SM00471">
    <property type="entry name" value="HDc"/>
    <property type="match status" value="1"/>
</dbReference>
<dbReference type="EMBL" id="UINC01056340">
    <property type="protein sequence ID" value="SVB76247.1"/>
    <property type="molecule type" value="Genomic_DNA"/>
</dbReference>
<dbReference type="InterPro" id="IPR007685">
    <property type="entry name" value="RelA_SpoT"/>
</dbReference>
<dbReference type="GO" id="GO:0015969">
    <property type="term" value="P:guanosine tetraphosphate metabolic process"/>
    <property type="evidence" value="ECO:0007669"/>
    <property type="project" value="InterPro"/>
</dbReference>
<feature type="non-terminal residue" evidence="4">
    <location>
        <position position="1"/>
    </location>
</feature>
<dbReference type="Pfam" id="PF13328">
    <property type="entry name" value="HD_4"/>
    <property type="match status" value="1"/>
</dbReference>